<dbReference type="InterPro" id="IPR036390">
    <property type="entry name" value="WH_DNA-bd_sf"/>
</dbReference>
<accession>A0ABU2G6Y3</accession>
<reference evidence="1 2" key="1">
    <citation type="submission" date="2022-06" db="EMBL/GenBank/DDBJ databases">
        <title>Halogeometricum sp. a new haloarchaeum isolate from saline soil.</title>
        <authorList>
            <person name="Strakova D."/>
            <person name="Galisteo C."/>
            <person name="Sanchez-Porro C."/>
            <person name="Ventosa A."/>
        </authorList>
    </citation>
    <scope>NUCLEOTIDE SEQUENCE [LARGE SCALE GENOMIC DNA]</scope>
    <source>
        <strain evidence="2">S3BR25-2</strain>
    </source>
</reference>
<dbReference type="SUPFAM" id="SSF46785">
    <property type="entry name" value="Winged helix' DNA-binding domain"/>
    <property type="match status" value="1"/>
</dbReference>
<dbReference type="InterPro" id="IPR036388">
    <property type="entry name" value="WH-like_DNA-bd_sf"/>
</dbReference>
<sequence length="130" mass="15473">MDVNEQVISEWVDETTPYDRVREVMRRSYEPRPLSDIAATAHVSESKTEEHLTKMEEEGFIDHVDEDEWTRNWESVVDEQARDILDRVDDREVLLERVHEMEAMDEPDETTRRNLVFARAALNLQQEENK</sequence>
<dbReference type="Gene3D" id="1.10.10.10">
    <property type="entry name" value="Winged helix-like DNA-binding domain superfamily/Winged helix DNA-binding domain"/>
    <property type="match status" value="1"/>
</dbReference>
<evidence type="ECO:0008006" key="3">
    <source>
        <dbReference type="Google" id="ProtNLM"/>
    </source>
</evidence>
<name>A0ABU2G6Y3_9EURY</name>
<gene>
    <name evidence="1" type="ORF">NDI79_20410</name>
</gene>
<dbReference type="Pfam" id="PF24033">
    <property type="entry name" value="DUF7342"/>
    <property type="match status" value="1"/>
</dbReference>
<dbReference type="EMBL" id="JAMQOQ010000006">
    <property type="protein sequence ID" value="MDS0296540.1"/>
    <property type="molecule type" value="Genomic_DNA"/>
</dbReference>
<comment type="caution">
    <text evidence="1">The sequence shown here is derived from an EMBL/GenBank/DDBJ whole genome shotgun (WGS) entry which is preliminary data.</text>
</comment>
<dbReference type="InterPro" id="IPR055766">
    <property type="entry name" value="DUF7342"/>
</dbReference>
<dbReference type="Proteomes" id="UP001254813">
    <property type="component" value="Unassembled WGS sequence"/>
</dbReference>
<evidence type="ECO:0000313" key="1">
    <source>
        <dbReference type="EMBL" id="MDS0296540.1"/>
    </source>
</evidence>
<keyword evidence="2" id="KW-1185">Reference proteome</keyword>
<protein>
    <recommendedName>
        <fullName evidence="3">Helix-turn-helix domain-containing protein</fullName>
    </recommendedName>
</protein>
<dbReference type="RefSeq" id="WP_310930547.1">
    <property type="nucleotide sequence ID" value="NZ_JAMQOQ010000006.1"/>
</dbReference>
<organism evidence="1 2">
    <name type="scientific">Halogeometricum luteum</name>
    <dbReference type="NCBI Taxonomy" id="2950537"/>
    <lineage>
        <taxon>Archaea</taxon>
        <taxon>Methanobacteriati</taxon>
        <taxon>Methanobacteriota</taxon>
        <taxon>Stenosarchaea group</taxon>
        <taxon>Halobacteria</taxon>
        <taxon>Halobacteriales</taxon>
        <taxon>Haloferacaceae</taxon>
        <taxon>Halogeometricum</taxon>
    </lineage>
</organism>
<evidence type="ECO:0000313" key="2">
    <source>
        <dbReference type="Proteomes" id="UP001254813"/>
    </source>
</evidence>
<proteinExistence type="predicted"/>